<accession>A0AAP0QUF5</accession>
<organism evidence="3 4">
    <name type="scientific">Citrus x changshan-huyou</name>
    <dbReference type="NCBI Taxonomy" id="2935761"/>
    <lineage>
        <taxon>Eukaryota</taxon>
        <taxon>Viridiplantae</taxon>
        <taxon>Streptophyta</taxon>
        <taxon>Embryophyta</taxon>
        <taxon>Tracheophyta</taxon>
        <taxon>Spermatophyta</taxon>
        <taxon>Magnoliopsida</taxon>
        <taxon>eudicotyledons</taxon>
        <taxon>Gunneridae</taxon>
        <taxon>Pentapetalae</taxon>
        <taxon>rosids</taxon>
        <taxon>malvids</taxon>
        <taxon>Sapindales</taxon>
        <taxon>Rutaceae</taxon>
        <taxon>Aurantioideae</taxon>
        <taxon>Citrus</taxon>
    </lineage>
</organism>
<dbReference type="PANTHER" id="PTHR46890:SF48">
    <property type="entry name" value="RNA-DIRECTED DNA POLYMERASE"/>
    <property type="match status" value="1"/>
</dbReference>
<evidence type="ECO:0000259" key="2">
    <source>
        <dbReference type="Pfam" id="PF00078"/>
    </source>
</evidence>
<protein>
    <recommendedName>
        <fullName evidence="2">Reverse transcriptase domain-containing protein</fullName>
    </recommendedName>
</protein>
<name>A0AAP0QUF5_9ROSI</name>
<sequence>MLVLRLSALLSRIISPSQSGFVPVRVLHDNVLLVQELVHDINRRTRGGNVVLKLDMAKAYDRMSWSFILQMLRCFGFFDRWISLIKRAIYGPWFSILVNGVNHGEGFIGGPIGFFPLENLEQLFTRFLGCDTNSRRHIHWCRWPTVFFLEAEGGLGVPPFSDLADAFKMKAQNIFRFDFVAFNMDAVIFRVLLDLRLISSIYFLDETVAGGSEVECGWLFLGKPLYGFDWWYFKVAQYVIDFQSHDGHNTRCRLPDHDPSLPLLLDHNPSPPRLSDHELSPMIF</sequence>
<dbReference type="AlphaFoldDB" id="A0AAP0QUF5"/>
<proteinExistence type="predicted"/>
<feature type="domain" description="Reverse transcriptase" evidence="2">
    <location>
        <begin position="2"/>
        <end position="83"/>
    </location>
</feature>
<feature type="chain" id="PRO_5042842941" description="Reverse transcriptase domain-containing protein" evidence="1">
    <location>
        <begin position="20"/>
        <end position="284"/>
    </location>
</feature>
<dbReference type="InterPro" id="IPR000477">
    <property type="entry name" value="RT_dom"/>
</dbReference>
<dbReference type="EMBL" id="JBCGBO010000004">
    <property type="protein sequence ID" value="KAK9208708.1"/>
    <property type="molecule type" value="Genomic_DNA"/>
</dbReference>
<evidence type="ECO:0000256" key="1">
    <source>
        <dbReference type="SAM" id="SignalP"/>
    </source>
</evidence>
<dbReference type="InterPro" id="IPR052343">
    <property type="entry name" value="Retrotransposon-Effector_Assoc"/>
</dbReference>
<evidence type="ECO:0000313" key="3">
    <source>
        <dbReference type="EMBL" id="KAK9208708.1"/>
    </source>
</evidence>
<dbReference type="PANTHER" id="PTHR46890">
    <property type="entry name" value="NON-LTR RETROLELEMENT REVERSE TRANSCRIPTASE-LIKE PROTEIN-RELATED"/>
    <property type="match status" value="1"/>
</dbReference>
<keyword evidence="1" id="KW-0732">Signal</keyword>
<feature type="signal peptide" evidence="1">
    <location>
        <begin position="1"/>
        <end position="19"/>
    </location>
</feature>
<evidence type="ECO:0000313" key="4">
    <source>
        <dbReference type="Proteomes" id="UP001428341"/>
    </source>
</evidence>
<keyword evidence="4" id="KW-1185">Reference proteome</keyword>
<gene>
    <name evidence="3" type="ORF">WN944_001068</name>
</gene>
<comment type="caution">
    <text evidence="3">The sequence shown here is derived from an EMBL/GenBank/DDBJ whole genome shotgun (WGS) entry which is preliminary data.</text>
</comment>
<dbReference type="Pfam" id="PF00078">
    <property type="entry name" value="RVT_1"/>
    <property type="match status" value="1"/>
</dbReference>
<dbReference type="Proteomes" id="UP001428341">
    <property type="component" value="Unassembled WGS sequence"/>
</dbReference>
<reference evidence="3 4" key="1">
    <citation type="submission" date="2024-05" db="EMBL/GenBank/DDBJ databases">
        <title>Haplotype-resolved chromosome-level genome assembly of Huyou (Citrus changshanensis).</title>
        <authorList>
            <person name="Miao C."/>
            <person name="Chen W."/>
            <person name="Wu Y."/>
            <person name="Wang L."/>
            <person name="Zhao S."/>
            <person name="Grierson D."/>
            <person name="Xu C."/>
            <person name="Chen K."/>
        </authorList>
    </citation>
    <scope>NUCLEOTIDE SEQUENCE [LARGE SCALE GENOMIC DNA]</scope>
    <source>
        <strain evidence="3">01-14</strain>
        <tissue evidence="3">Leaf</tissue>
    </source>
</reference>